<protein>
    <recommendedName>
        <fullName evidence="2">CBM-cenC domain-containing protein</fullName>
    </recommendedName>
</protein>
<name>A0A0F9MYY0_9ZZZZ</name>
<dbReference type="EMBL" id="LAZR01004892">
    <property type="protein sequence ID" value="KKN04657.1"/>
    <property type="molecule type" value="Genomic_DNA"/>
</dbReference>
<gene>
    <name evidence="1" type="ORF">LCGC14_1095250</name>
</gene>
<reference evidence="1" key="1">
    <citation type="journal article" date="2015" name="Nature">
        <title>Complex archaea that bridge the gap between prokaryotes and eukaryotes.</title>
        <authorList>
            <person name="Spang A."/>
            <person name="Saw J.H."/>
            <person name="Jorgensen S.L."/>
            <person name="Zaremba-Niedzwiedzka K."/>
            <person name="Martijn J."/>
            <person name="Lind A.E."/>
            <person name="van Eijk R."/>
            <person name="Schleper C."/>
            <person name="Guy L."/>
            <person name="Ettema T.J."/>
        </authorList>
    </citation>
    <scope>NUCLEOTIDE SEQUENCE</scope>
</reference>
<evidence type="ECO:0008006" key="2">
    <source>
        <dbReference type="Google" id="ProtNLM"/>
    </source>
</evidence>
<organism evidence="1">
    <name type="scientific">marine sediment metagenome</name>
    <dbReference type="NCBI Taxonomy" id="412755"/>
    <lineage>
        <taxon>unclassified sequences</taxon>
        <taxon>metagenomes</taxon>
        <taxon>ecological metagenomes</taxon>
    </lineage>
</organism>
<accession>A0A0F9MYY0</accession>
<evidence type="ECO:0000313" key="1">
    <source>
        <dbReference type="EMBL" id="KKN04657.1"/>
    </source>
</evidence>
<proteinExistence type="predicted"/>
<dbReference type="AlphaFoldDB" id="A0A0F9MYY0"/>
<comment type="caution">
    <text evidence="1">The sequence shown here is derived from an EMBL/GenBank/DDBJ whole genome shotgun (WGS) entry which is preliminary data.</text>
</comment>
<sequence length="135" mass="14721">MWASGSKASSGISAASQTIVRTTGSGMDWDETGLIKDGAFHDLDLSGIVPAGTIQVQFRLRLYNASGAYRLFYMKKKDEANGSIVVGSFAYTAGLEYDFSFWLSVDADRIVEYNAQAVTWTMIELVIKAWTVAAT</sequence>